<dbReference type="InterPro" id="IPR004821">
    <property type="entry name" value="Cyt_trans-like"/>
</dbReference>
<dbReference type="InterPro" id="IPR042176">
    <property type="entry name" value="Pantoate_ligase_C"/>
</dbReference>
<reference evidence="9 10" key="1">
    <citation type="submission" date="2022-06" db="EMBL/GenBank/DDBJ databases">
        <title>Thiomicrohabdus sp. nov, an obligately chemolithoautotrophic, sulfur-oxidizing bacterium isolated from beach of Guanyin Mountain. Amoy.</title>
        <authorList>
            <person name="Zhu H."/>
        </authorList>
    </citation>
    <scope>NUCLEOTIDE SEQUENCE [LARGE SCALE GENOMIC DNA]</scope>
    <source>
        <strain evidence="9 10">XGS-01</strain>
    </source>
</reference>
<dbReference type="NCBIfam" id="TIGR00125">
    <property type="entry name" value="cyt_tran_rel"/>
    <property type="match status" value="1"/>
</dbReference>
<feature type="binding site" evidence="8">
    <location>
        <position position="178"/>
    </location>
    <ligand>
        <name>ATP</name>
        <dbReference type="ChEBI" id="CHEBI:30616"/>
    </ligand>
</feature>
<evidence type="ECO:0000256" key="5">
    <source>
        <dbReference type="ARBA" id="ARBA00022741"/>
    </source>
</evidence>
<comment type="catalytic activity">
    <reaction evidence="7 8">
        <text>(R)-pantoate + beta-alanine + ATP = (R)-pantothenate + AMP + diphosphate + H(+)</text>
        <dbReference type="Rhea" id="RHEA:10912"/>
        <dbReference type="ChEBI" id="CHEBI:15378"/>
        <dbReference type="ChEBI" id="CHEBI:15980"/>
        <dbReference type="ChEBI" id="CHEBI:29032"/>
        <dbReference type="ChEBI" id="CHEBI:30616"/>
        <dbReference type="ChEBI" id="CHEBI:33019"/>
        <dbReference type="ChEBI" id="CHEBI:57966"/>
        <dbReference type="ChEBI" id="CHEBI:456215"/>
        <dbReference type="EC" id="6.3.2.1"/>
    </reaction>
</comment>
<gene>
    <name evidence="8 9" type="primary">panC</name>
    <name evidence="9" type="ORF">NR989_03440</name>
</gene>
<comment type="subunit">
    <text evidence="8">Homodimer.</text>
</comment>
<evidence type="ECO:0000256" key="4">
    <source>
        <dbReference type="ARBA" id="ARBA00022655"/>
    </source>
</evidence>
<comment type="similarity">
    <text evidence="2 8">Belongs to the pantothenate synthetase family.</text>
</comment>
<keyword evidence="6 8" id="KW-0067">ATP-binding</keyword>
<keyword evidence="10" id="KW-1185">Reference proteome</keyword>
<comment type="miscellaneous">
    <text evidence="8">The reaction proceeds by a bi uni uni bi ping pong mechanism.</text>
</comment>
<dbReference type="Proteomes" id="UP001222275">
    <property type="component" value="Chromosome"/>
</dbReference>
<proteinExistence type="inferred from homology"/>
<sequence length="283" mass="31165">MQVFEQVNDLRKQVASWKKTGHTVGFVPTMGNLHQGHLNLVKIAQQTCDKVVVSVFVNPMQFGPNEDFDSYPRTFTEDQAKLASLQTDAVFYPTVEAIYPNGINQTKVIVPGALTGVLEGANRPGHFDGVATVVAKLFNMVQPDKAVFGQKDFQQLSVIRTMVEELALPIEIISAPIGRDVDGLALSSRNQYLNTEQRNIAPKLFTKLQDVAKAIQSGNQDFLALAQVAKQNLIMEGFDAVDYIEICNPITLLPAEMNDKDVVILAVARLGKTRLLDNILLLS</sequence>
<feature type="binding site" evidence="8">
    <location>
        <position position="61"/>
    </location>
    <ligand>
        <name>(R)-pantoate</name>
        <dbReference type="ChEBI" id="CHEBI:15980"/>
    </ligand>
</feature>
<dbReference type="InterPro" id="IPR014729">
    <property type="entry name" value="Rossmann-like_a/b/a_fold"/>
</dbReference>
<dbReference type="CDD" id="cd00560">
    <property type="entry name" value="PanC"/>
    <property type="match status" value="1"/>
</dbReference>
<comment type="function">
    <text evidence="8">Catalyzes the condensation of pantoate with beta-alanine in an ATP-dependent reaction via a pantoyl-adenylate intermediate.</text>
</comment>
<evidence type="ECO:0000313" key="9">
    <source>
        <dbReference type="EMBL" id="WEJ63319.1"/>
    </source>
</evidence>
<accession>A0ABY8CBK2</accession>
<feature type="binding site" evidence="8">
    <location>
        <begin position="186"/>
        <end position="189"/>
    </location>
    <ligand>
        <name>ATP</name>
        <dbReference type="ChEBI" id="CHEBI:30616"/>
    </ligand>
</feature>
<dbReference type="SUPFAM" id="SSF52374">
    <property type="entry name" value="Nucleotidylyl transferase"/>
    <property type="match status" value="1"/>
</dbReference>
<evidence type="ECO:0000256" key="6">
    <source>
        <dbReference type="ARBA" id="ARBA00022840"/>
    </source>
</evidence>
<comment type="subcellular location">
    <subcellularLocation>
        <location evidence="8">Cytoplasm</location>
    </subcellularLocation>
</comment>
<dbReference type="Gene3D" id="3.40.50.620">
    <property type="entry name" value="HUPs"/>
    <property type="match status" value="1"/>
</dbReference>
<keyword evidence="4 8" id="KW-0566">Pantothenate biosynthesis</keyword>
<dbReference type="EMBL" id="CP102381">
    <property type="protein sequence ID" value="WEJ63319.1"/>
    <property type="molecule type" value="Genomic_DNA"/>
</dbReference>
<evidence type="ECO:0000256" key="2">
    <source>
        <dbReference type="ARBA" id="ARBA00009256"/>
    </source>
</evidence>
<protein>
    <recommendedName>
        <fullName evidence="8">Pantothenate synthetase</fullName>
        <shortName evidence="8">PS</shortName>
        <ecNumber evidence="8">6.3.2.1</ecNumber>
    </recommendedName>
    <alternativeName>
        <fullName evidence="8">Pantoate--beta-alanine ligase</fullName>
    </alternativeName>
    <alternativeName>
        <fullName evidence="8">Pantoate-activating enzyme</fullName>
    </alternativeName>
</protein>
<feature type="binding site" evidence="8">
    <location>
        <begin position="30"/>
        <end position="37"/>
    </location>
    <ligand>
        <name>ATP</name>
        <dbReference type="ChEBI" id="CHEBI:30616"/>
    </ligand>
</feature>
<dbReference type="Gene3D" id="3.30.1300.10">
    <property type="entry name" value="Pantoate-beta-alanine ligase, C-terminal domain"/>
    <property type="match status" value="1"/>
</dbReference>
<organism evidence="9 10">
    <name type="scientific">Thiomicrorhabdus lithotrophica</name>
    <dbReference type="NCBI Taxonomy" id="2949997"/>
    <lineage>
        <taxon>Bacteria</taxon>
        <taxon>Pseudomonadati</taxon>
        <taxon>Pseudomonadota</taxon>
        <taxon>Gammaproteobacteria</taxon>
        <taxon>Thiotrichales</taxon>
        <taxon>Piscirickettsiaceae</taxon>
        <taxon>Thiomicrorhabdus</taxon>
    </lineage>
</organism>
<dbReference type="NCBIfam" id="TIGR00018">
    <property type="entry name" value="panC"/>
    <property type="match status" value="1"/>
</dbReference>
<comment type="pathway">
    <text evidence="1 8">Cofactor biosynthesis; (R)-pantothenate biosynthesis; (R)-pantothenate from (R)-pantoate and beta-alanine: step 1/1.</text>
</comment>
<evidence type="ECO:0000256" key="8">
    <source>
        <dbReference type="HAMAP-Rule" id="MF_00158"/>
    </source>
</evidence>
<dbReference type="GO" id="GO:0016874">
    <property type="term" value="F:ligase activity"/>
    <property type="evidence" value="ECO:0007669"/>
    <property type="project" value="UniProtKB-KW"/>
</dbReference>
<evidence type="ECO:0000313" key="10">
    <source>
        <dbReference type="Proteomes" id="UP001222275"/>
    </source>
</evidence>
<dbReference type="InterPro" id="IPR003721">
    <property type="entry name" value="Pantoate_ligase"/>
</dbReference>
<feature type="binding site" evidence="8">
    <location>
        <begin position="149"/>
        <end position="152"/>
    </location>
    <ligand>
        <name>ATP</name>
        <dbReference type="ChEBI" id="CHEBI:30616"/>
    </ligand>
</feature>
<dbReference type="HAMAP" id="MF_00158">
    <property type="entry name" value="PanC"/>
    <property type="match status" value="1"/>
</dbReference>
<evidence type="ECO:0000256" key="7">
    <source>
        <dbReference type="ARBA" id="ARBA00048258"/>
    </source>
</evidence>
<dbReference type="EC" id="6.3.2.1" evidence="8"/>
<feature type="active site" description="Proton donor" evidence="8">
    <location>
        <position position="37"/>
    </location>
</feature>
<feature type="binding site" evidence="8">
    <location>
        <position position="155"/>
    </location>
    <ligand>
        <name>(R)-pantoate</name>
        <dbReference type="ChEBI" id="CHEBI:15980"/>
    </ligand>
</feature>
<dbReference type="RefSeq" id="WP_275595572.1">
    <property type="nucleotide sequence ID" value="NZ_CP102381.1"/>
</dbReference>
<keyword evidence="5 8" id="KW-0547">Nucleotide-binding</keyword>
<dbReference type="PANTHER" id="PTHR21299:SF1">
    <property type="entry name" value="PANTOATE--BETA-ALANINE LIGASE"/>
    <property type="match status" value="1"/>
</dbReference>
<evidence type="ECO:0000256" key="3">
    <source>
        <dbReference type="ARBA" id="ARBA00022598"/>
    </source>
</evidence>
<keyword evidence="3 8" id="KW-0436">Ligase</keyword>
<feature type="binding site" evidence="8">
    <location>
        <position position="61"/>
    </location>
    <ligand>
        <name>beta-alanine</name>
        <dbReference type="ChEBI" id="CHEBI:57966"/>
    </ligand>
</feature>
<keyword evidence="8" id="KW-0963">Cytoplasm</keyword>
<dbReference type="Pfam" id="PF02569">
    <property type="entry name" value="Pantoate_ligase"/>
    <property type="match status" value="1"/>
</dbReference>
<evidence type="ECO:0000256" key="1">
    <source>
        <dbReference type="ARBA" id="ARBA00004990"/>
    </source>
</evidence>
<name>A0ABY8CBK2_9GAMM</name>
<dbReference type="PANTHER" id="PTHR21299">
    <property type="entry name" value="CYTIDYLATE KINASE/PANTOATE-BETA-ALANINE LIGASE"/>
    <property type="match status" value="1"/>
</dbReference>